<accession>A0ACB5RH59</accession>
<keyword evidence="2" id="KW-1185">Reference proteome</keyword>
<name>A0ACB5RH59_9CLOT</name>
<proteinExistence type="predicted"/>
<comment type="caution">
    <text evidence="1">The sequence shown here is derived from an EMBL/GenBank/DDBJ whole genome shotgun (WGS) entry which is preliminary data.</text>
</comment>
<sequence>MIEEIIIKMIDYFNGDIRRINHALKVHSFATMIAKRENVSTDMLRIIEIAAILHDIGIKEAERKYNSTAGSYQEIEGPPIAENLIKQFCLNFDEVERIKFIIGNHHSYSKIDGLDLQILVEGDFIVNIYEDNLDKEVIKKIKEKYFKTKSGSDILDLMYIR</sequence>
<organism evidence="1 2">
    <name type="scientific">Inconstantimicrobium mannanitabidum</name>
    <dbReference type="NCBI Taxonomy" id="1604901"/>
    <lineage>
        <taxon>Bacteria</taxon>
        <taxon>Bacillati</taxon>
        <taxon>Bacillota</taxon>
        <taxon>Clostridia</taxon>
        <taxon>Eubacteriales</taxon>
        <taxon>Clostridiaceae</taxon>
        <taxon>Inconstantimicrobium</taxon>
    </lineage>
</organism>
<dbReference type="EMBL" id="BROD01000001">
    <property type="protein sequence ID" value="GKX68430.1"/>
    <property type="molecule type" value="Genomic_DNA"/>
</dbReference>
<protein>
    <submittedName>
        <fullName evidence="1">HD family phosphohydrolase</fullName>
    </submittedName>
</protein>
<dbReference type="Proteomes" id="UP001058074">
    <property type="component" value="Unassembled WGS sequence"/>
</dbReference>
<evidence type="ECO:0000313" key="2">
    <source>
        <dbReference type="Proteomes" id="UP001058074"/>
    </source>
</evidence>
<evidence type="ECO:0000313" key="1">
    <source>
        <dbReference type="EMBL" id="GKX68430.1"/>
    </source>
</evidence>
<reference evidence="1" key="1">
    <citation type="journal article" date="2025" name="Int. J. Syst. Evol. Microbiol.">
        <title>Inconstantimicrobium mannanitabidum sp. nov., a novel member of the family Clostridiaceae isolated from anoxic soil under the treatment of reductive soil disinfestation.</title>
        <authorList>
            <person name="Ueki A."/>
            <person name="Tonouchi A."/>
            <person name="Honma S."/>
            <person name="Kaku N."/>
            <person name="Ueki K."/>
        </authorList>
    </citation>
    <scope>NUCLEOTIDE SEQUENCE</scope>
    <source>
        <strain evidence="1">TW13</strain>
    </source>
</reference>
<gene>
    <name evidence="1" type="ORF">rsdtw13_36880</name>
</gene>